<dbReference type="PANTHER" id="PTHR30474:SF2">
    <property type="entry name" value="PEPTIDOGLYCAN GLYCOSYLTRANSFERASE FTSW-RELATED"/>
    <property type="match status" value="1"/>
</dbReference>
<accession>W0V455</accession>
<evidence type="ECO:0000256" key="15">
    <source>
        <dbReference type="ARBA" id="ARBA00049902"/>
    </source>
</evidence>
<dbReference type="eggNOG" id="COG0772">
    <property type="taxonomic scope" value="Bacteria"/>
</dbReference>
<keyword evidence="7 16" id="KW-1133">Transmembrane helix</keyword>
<dbReference type="GO" id="GO:0009252">
    <property type="term" value="P:peptidoglycan biosynthetic process"/>
    <property type="evidence" value="ECO:0007669"/>
    <property type="project" value="UniProtKB-KW"/>
</dbReference>
<dbReference type="PANTHER" id="PTHR30474">
    <property type="entry name" value="CELL CYCLE PROTEIN"/>
    <property type="match status" value="1"/>
</dbReference>
<evidence type="ECO:0000256" key="9">
    <source>
        <dbReference type="ARBA" id="ARBA00032370"/>
    </source>
</evidence>
<keyword evidence="2" id="KW-0328">Glycosyltransferase</keyword>
<organism evidence="17 18">
    <name type="scientific">Janthinobacterium agaricidamnosum NBRC 102515 = DSM 9628</name>
    <dbReference type="NCBI Taxonomy" id="1349767"/>
    <lineage>
        <taxon>Bacteria</taxon>
        <taxon>Pseudomonadati</taxon>
        <taxon>Pseudomonadota</taxon>
        <taxon>Betaproteobacteria</taxon>
        <taxon>Burkholderiales</taxon>
        <taxon>Oxalobacteraceae</taxon>
        <taxon>Janthinobacterium</taxon>
    </lineage>
</organism>
<feature type="transmembrane region" description="Helical" evidence="16">
    <location>
        <begin position="204"/>
        <end position="226"/>
    </location>
</feature>
<dbReference type="GO" id="GO:0032153">
    <property type="term" value="C:cell division site"/>
    <property type="evidence" value="ECO:0007669"/>
    <property type="project" value="TreeGrafter"/>
</dbReference>
<evidence type="ECO:0000313" key="18">
    <source>
        <dbReference type="Proteomes" id="UP000027604"/>
    </source>
</evidence>
<comment type="catalytic activity">
    <reaction evidence="15">
        <text>[GlcNAc-(1-&gt;4)-Mur2Ac(oyl-L-Ala-gamma-D-Glu-L-Lys-D-Ala-D-Ala)](n)-di-trans,octa-cis-undecaprenyl diphosphate + beta-D-GlcNAc-(1-&gt;4)-Mur2Ac(oyl-L-Ala-gamma-D-Glu-L-Lys-D-Ala-D-Ala)-di-trans,octa-cis-undecaprenyl diphosphate = [GlcNAc-(1-&gt;4)-Mur2Ac(oyl-L-Ala-gamma-D-Glu-L-Lys-D-Ala-D-Ala)](n+1)-di-trans,octa-cis-undecaprenyl diphosphate + di-trans,octa-cis-undecaprenyl diphosphate + H(+)</text>
        <dbReference type="Rhea" id="RHEA:23708"/>
        <dbReference type="Rhea" id="RHEA-COMP:9602"/>
        <dbReference type="Rhea" id="RHEA-COMP:9603"/>
        <dbReference type="ChEBI" id="CHEBI:15378"/>
        <dbReference type="ChEBI" id="CHEBI:58405"/>
        <dbReference type="ChEBI" id="CHEBI:60033"/>
        <dbReference type="ChEBI" id="CHEBI:78435"/>
        <dbReference type="EC" id="2.4.99.28"/>
    </reaction>
</comment>
<dbReference type="KEGG" id="jag:GJA_2025"/>
<feature type="transmembrane region" description="Helical" evidence="16">
    <location>
        <begin position="50"/>
        <end position="68"/>
    </location>
</feature>
<keyword evidence="5" id="KW-0133">Cell shape</keyword>
<keyword evidence="3" id="KW-0808">Transferase</keyword>
<gene>
    <name evidence="17" type="ORF">GJA_2025</name>
</gene>
<keyword evidence="18" id="KW-1185">Reference proteome</keyword>
<evidence type="ECO:0000256" key="6">
    <source>
        <dbReference type="ARBA" id="ARBA00022984"/>
    </source>
</evidence>
<name>W0V455_9BURK</name>
<evidence type="ECO:0000256" key="2">
    <source>
        <dbReference type="ARBA" id="ARBA00022676"/>
    </source>
</evidence>
<dbReference type="HOGENOM" id="CLU_854637_0_0_4"/>
<feature type="transmembrane region" description="Helical" evidence="16">
    <location>
        <begin position="74"/>
        <end position="93"/>
    </location>
</feature>
<dbReference type="GO" id="GO:0015648">
    <property type="term" value="F:lipid-linked peptidoglycan transporter activity"/>
    <property type="evidence" value="ECO:0007669"/>
    <property type="project" value="TreeGrafter"/>
</dbReference>
<dbReference type="GO" id="GO:0005886">
    <property type="term" value="C:plasma membrane"/>
    <property type="evidence" value="ECO:0007669"/>
    <property type="project" value="TreeGrafter"/>
</dbReference>
<evidence type="ECO:0000256" key="1">
    <source>
        <dbReference type="ARBA" id="ARBA00004141"/>
    </source>
</evidence>
<evidence type="ECO:0000256" key="7">
    <source>
        <dbReference type="ARBA" id="ARBA00022989"/>
    </source>
</evidence>
<dbReference type="AlphaFoldDB" id="W0V455"/>
<evidence type="ECO:0000256" key="12">
    <source>
        <dbReference type="ARBA" id="ARBA00041185"/>
    </source>
</evidence>
<evidence type="ECO:0000313" key="17">
    <source>
        <dbReference type="EMBL" id="CDG82661.1"/>
    </source>
</evidence>
<evidence type="ECO:0000256" key="4">
    <source>
        <dbReference type="ARBA" id="ARBA00022692"/>
    </source>
</evidence>
<keyword evidence="8 16" id="KW-0472">Membrane</keyword>
<comment type="similarity">
    <text evidence="11">Belongs to the SEDS family. FtsW subfamily.</text>
</comment>
<evidence type="ECO:0000256" key="3">
    <source>
        <dbReference type="ARBA" id="ARBA00022679"/>
    </source>
</evidence>
<dbReference type="InterPro" id="IPR001182">
    <property type="entry name" value="FtsW/RodA"/>
</dbReference>
<dbReference type="EC" id="2.4.99.28" evidence="14"/>
<evidence type="ECO:0000256" key="8">
    <source>
        <dbReference type="ARBA" id="ARBA00023136"/>
    </source>
</evidence>
<dbReference type="GO" id="GO:0008360">
    <property type="term" value="P:regulation of cell shape"/>
    <property type="evidence" value="ECO:0007669"/>
    <property type="project" value="UniProtKB-KW"/>
</dbReference>
<proteinExistence type="inferred from homology"/>
<feature type="transmembrane region" description="Helical" evidence="16">
    <location>
        <begin position="20"/>
        <end position="38"/>
    </location>
</feature>
<reference evidence="17 18" key="1">
    <citation type="journal article" date="2015" name="Genome Announc.">
        <title>Genome Sequence of Mushroom Soft-Rot Pathogen Janthinobacterium agaricidamnosum.</title>
        <authorList>
            <person name="Graupner K."/>
            <person name="Lackner G."/>
            <person name="Hertweck C."/>
        </authorList>
    </citation>
    <scope>NUCLEOTIDE SEQUENCE [LARGE SCALE GENOMIC DNA]</scope>
    <source>
        <strain evidence="18">NBRC 102515 / DSM 9628</strain>
    </source>
</reference>
<comment type="subcellular location">
    <subcellularLocation>
        <location evidence="1">Membrane</location>
        <topology evidence="1">Multi-pass membrane protein</topology>
    </subcellularLocation>
</comment>
<dbReference type="Pfam" id="PF01098">
    <property type="entry name" value="FTSW_RODA_SPOVE"/>
    <property type="match status" value="1"/>
</dbReference>
<sequence length="325" mass="34368">MLWGDETGVFDLQPVELAKLALTALTAHSLALRLGWHAGNADAPGRTKRWLLLGAPALLFLALLGLALVQVDDYSPLILLLVWSTSMVLAYALAARNRPLAGAIVLLVLCTAGAIAWLHGLDGTLLQGGSFYADRFQVWLAPADHPHTGQQLLLGARAIGDGGWWGAGQFLGVPSLGQAAGGVLNIPAVQDDFAPAFFINRHGLAGALLLWGVQAAFVAGLLMLALRCHVAGAGAGDYRHTWQARFRYFALCGGAAFVLGHFLLSWGTNLAIFPIMGQPMSFLSAGGSHLLFFLCPLLTFAAASASSLEENPSCRSMSSTKSWVK</sequence>
<dbReference type="GO" id="GO:0051301">
    <property type="term" value="P:cell division"/>
    <property type="evidence" value="ECO:0007669"/>
    <property type="project" value="InterPro"/>
</dbReference>
<dbReference type="GO" id="GO:0008955">
    <property type="term" value="F:peptidoglycan glycosyltransferase activity"/>
    <property type="evidence" value="ECO:0007669"/>
    <property type="project" value="UniProtKB-EC"/>
</dbReference>
<evidence type="ECO:0000256" key="13">
    <source>
        <dbReference type="ARBA" id="ARBA00041418"/>
    </source>
</evidence>
<dbReference type="PATRIC" id="fig|1349767.4.peg.3790"/>
<feature type="transmembrane region" description="Helical" evidence="16">
    <location>
        <begin position="246"/>
        <end position="267"/>
    </location>
</feature>
<evidence type="ECO:0000256" key="11">
    <source>
        <dbReference type="ARBA" id="ARBA00038053"/>
    </source>
</evidence>
<feature type="transmembrane region" description="Helical" evidence="16">
    <location>
        <begin position="100"/>
        <end position="118"/>
    </location>
</feature>
<keyword evidence="6" id="KW-0573">Peptidoglycan synthesis</keyword>
<keyword evidence="4 16" id="KW-0812">Transmembrane</keyword>
<protein>
    <recommendedName>
        <fullName evidence="12">Probable peptidoglycan glycosyltransferase FtsW</fullName>
        <ecNumber evidence="14">2.4.99.28</ecNumber>
    </recommendedName>
    <alternativeName>
        <fullName evidence="13">Cell division protein FtsW</fullName>
    </alternativeName>
    <alternativeName>
        <fullName evidence="10">Cell wall polymerase</fullName>
    </alternativeName>
    <alternativeName>
        <fullName evidence="9">Peptidoglycan polymerase</fullName>
    </alternativeName>
</protein>
<evidence type="ECO:0000256" key="10">
    <source>
        <dbReference type="ARBA" id="ARBA00033270"/>
    </source>
</evidence>
<evidence type="ECO:0000256" key="14">
    <source>
        <dbReference type="ARBA" id="ARBA00044770"/>
    </source>
</evidence>
<dbReference type="EMBL" id="HG322949">
    <property type="protein sequence ID" value="CDG82661.1"/>
    <property type="molecule type" value="Genomic_DNA"/>
</dbReference>
<dbReference type="Proteomes" id="UP000027604">
    <property type="component" value="Chromosome I"/>
</dbReference>
<dbReference type="STRING" id="1349767.GJA_2025"/>
<evidence type="ECO:0000256" key="16">
    <source>
        <dbReference type="SAM" id="Phobius"/>
    </source>
</evidence>
<feature type="transmembrane region" description="Helical" evidence="16">
    <location>
        <begin position="287"/>
        <end position="308"/>
    </location>
</feature>
<evidence type="ECO:0000256" key="5">
    <source>
        <dbReference type="ARBA" id="ARBA00022960"/>
    </source>
</evidence>